<dbReference type="AlphaFoldDB" id="A0A7Z0D3Y5"/>
<dbReference type="RefSeq" id="WP_179428778.1">
    <property type="nucleotide sequence ID" value="NZ_JACBZP010000001.1"/>
</dbReference>
<dbReference type="Proteomes" id="UP000539111">
    <property type="component" value="Unassembled WGS sequence"/>
</dbReference>
<organism evidence="1 2">
    <name type="scientific">Spelaeicoccus albus</name>
    <dbReference type="NCBI Taxonomy" id="1280376"/>
    <lineage>
        <taxon>Bacteria</taxon>
        <taxon>Bacillati</taxon>
        <taxon>Actinomycetota</taxon>
        <taxon>Actinomycetes</taxon>
        <taxon>Micrococcales</taxon>
        <taxon>Brevibacteriaceae</taxon>
        <taxon>Spelaeicoccus</taxon>
    </lineage>
</organism>
<dbReference type="NCBIfam" id="TIGR03843">
    <property type="entry name" value="SCO1664 family protein"/>
    <property type="match status" value="1"/>
</dbReference>
<sequence>MDGPEKLELLADGTVTVLGRLLDSSNATMLAVVSAPEPLEPTPSGPQPPTVQAIYKPVSGERPLADFPPGTLAGREWAAYRLDVALGWDLVQPTVLRTDLPAGTGSLQLWLEADETTSVDVFEPTGVPDGWEPVIQAESEDGAPLVVAHRVDDRLRRLALFDIIANNADRKGSHILHAPGGRTIGIDHGLTFNADEKLRTILWGFAGLPLSADESDALKHLDAQWDAFAGELSAVLDDDEINAARARLAGVLSEGCFPAPPTSRYALPWPPL</sequence>
<keyword evidence="2" id="KW-1185">Reference proteome</keyword>
<protein>
    <submittedName>
        <fullName evidence="1">Putative repeat protein (TIGR03843 family)</fullName>
    </submittedName>
</protein>
<dbReference type="EMBL" id="JACBZP010000001">
    <property type="protein sequence ID" value="NYI68426.1"/>
    <property type="molecule type" value="Genomic_DNA"/>
</dbReference>
<dbReference type="InterPro" id="IPR022292">
    <property type="entry name" value="CHP03843"/>
</dbReference>
<evidence type="ECO:0000313" key="2">
    <source>
        <dbReference type="Proteomes" id="UP000539111"/>
    </source>
</evidence>
<gene>
    <name evidence="1" type="ORF">BJY26_002732</name>
</gene>
<accession>A0A7Z0D3Y5</accession>
<name>A0A7Z0D3Y5_9MICO</name>
<comment type="caution">
    <text evidence="1">The sequence shown here is derived from an EMBL/GenBank/DDBJ whole genome shotgun (WGS) entry which is preliminary data.</text>
</comment>
<proteinExistence type="predicted"/>
<evidence type="ECO:0000313" key="1">
    <source>
        <dbReference type="EMBL" id="NYI68426.1"/>
    </source>
</evidence>
<reference evidence="1 2" key="1">
    <citation type="submission" date="2020-07" db="EMBL/GenBank/DDBJ databases">
        <title>Sequencing the genomes of 1000 actinobacteria strains.</title>
        <authorList>
            <person name="Klenk H.-P."/>
        </authorList>
    </citation>
    <scope>NUCLEOTIDE SEQUENCE [LARGE SCALE GENOMIC DNA]</scope>
    <source>
        <strain evidence="1 2">DSM 26341</strain>
    </source>
</reference>